<accession>A0A086ZPP0</accession>
<feature type="region of interest" description="Disordered" evidence="1">
    <location>
        <begin position="69"/>
        <end position="89"/>
    </location>
</feature>
<feature type="region of interest" description="Disordered" evidence="1">
    <location>
        <begin position="113"/>
        <end position="151"/>
    </location>
</feature>
<feature type="compositionally biased region" description="Basic and acidic residues" evidence="1">
    <location>
        <begin position="116"/>
        <end position="133"/>
    </location>
</feature>
<comment type="caution">
    <text evidence="2">The sequence shown here is derived from an EMBL/GenBank/DDBJ whole genome shotgun (WGS) entry which is preliminary data.</text>
</comment>
<dbReference type="Proteomes" id="UP000029093">
    <property type="component" value="Unassembled WGS sequence"/>
</dbReference>
<reference evidence="2 3" key="1">
    <citation type="submission" date="2014-03" db="EMBL/GenBank/DDBJ databases">
        <title>Genomics of Bifidobacteria.</title>
        <authorList>
            <person name="Ventura M."/>
            <person name="Milani C."/>
            <person name="Lugli G.A."/>
        </authorList>
    </citation>
    <scope>NUCLEOTIDE SEQUENCE [LARGE SCALE GENOMIC DNA]</scope>
    <source>
        <strain evidence="2 3">LMG 10736</strain>
    </source>
</reference>
<sequence length="258" mass="27676">MRGEHVVAPLFSISLPGSSPHARGTHSNPQTLHHKNGIIPACAGNTVSSNASLTYTWDHPRMRGEHVTAGHVSPAHSGSSPHARGTLGQSRHAVRHAGIIPACAGNTCATYWRPSTTRDHPRMRGEHAAEKSAESTAQGSSPHARGTRPLSEWAKGQAGIIPACAGNTSRWVNRRSTARDHPRMRGEHYQYLHVYRAFGGSSPHARGTLPCAGTVTATGGIIPACAGNTRTRTLAGTRTWDHPRMRGEHWRHVTSPAT</sequence>
<protein>
    <submittedName>
        <fullName evidence="2">Uncharacterized protein</fullName>
    </submittedName>
</protein>
<proteinExistence type="predicted"/>
<dbReference type="EMBL" id="JGYQ01000007">
    <property type="protein sequence ID" value="KFI48490.1"/>
    <property type="molecule type" value="Genomic_DNA"/>
</dbReference>
<gene>
    <name evidence="2" type="ORF">BBOU_0619</name>
</gene>
<dbReference type="AlphaFoldDB" id="A0A086ZPP0"/>
<keyword evidence="3" id="KW-1185">Reference proteome</keyword>
<dbReference type="AntiFam" id="ANF00006">
    <property type="entry name" value="Translation of CRISPR region"/>
</dbReference>
<evidence type="ECO:0000313" key="3">
    <source>
        <dbReference type="Proteomes" id="UP000029093"/>
    </source>
</evidence>
<dbReference type="AntiFam" id="ANF00057">
    <property type="entry name" value="Translation of E. coli type CRISPR repeat"/>
</dbReference>
<name>A0A086ZPP0_9BIFI</name>
<evidence type="ECO:0000256" key="1">
    <source>
        <dbReference type="SAM" id="MobiDB-lite"/>
    </source>
</evidence>
<evidence type="ECO:0000313" key="2">
    <source>
        <dbReference type="EMBL" id="KFI48490.1"/>
    </source>
</evidence>
<organism evidence="2 3">
    <name type="scientific">Bifidobacterium boum</name>
    <dbReference type="NCBI Taxonomy" id="78343"/>
    <lineage>
        <taxon>Bacteria</taxon>
        <taxon>Bacillati</taxon>
        <taxon>Actinomycetota</taxon>
        <taxon>Actinomycetes</taxon>
        <taxon>Bifidobacteriales</taxon>
        <taxon>Bifidobacteriaceae</taxon>
        <taxon>Bifidobacterium</taxon>
    </lineage>
</organism>